<sequence length="242" mass="27165">MDIKFPKQGFGSLGPHRQLKPVGNRLQTSLPRRSSASTAINPPPDISLAPLAAHDNIENLCLLFIGQLRARFPFLTSLGPTALGSGEKCRIIHVYRRLTKRLEVIRYFQTHGRCSLKSRRGQALRVFNLIYNKSSGRLFSGQLERAWAAAGLVADAGLTASLKDEITAEFDSVIKLELAPKRERSKESTEEKTARLRQEAIQYFIDNPRAQKKDLPGRIWRILYRLKLFPGGIEEAKGLACK</sequence>
<protein>
    <submittedName>
        <fullName evidence="1">Uncharacterized protein</fullName>
    </submittedName>
</protein>
<proteinExistence type="predicted"/>
<name>A0A1F4TKH4_UNCSA</name>
<dbReference type="EMBL" id="MEUI01000040">
    <property type="protein sequence ID" value="OGC33107.1"/>
    <property type="molecule type" value="Genomic_DNA"/>
</dbReference>
<organism evidence="1 2">
    <name type="scientific">candidate division WOR-1 bacterium RIFOXYC2_FULL_41_25</name>
    <dbReference type="NCBI Taxonomy" id="1802586"/>
    <lineage>
        <taxon>Bacteria</taxon>
        <taxon>Bacillati</taxon>
        <taxon>Saganbacteria</taxon>
    </lineage>
</organism>
<evidence type="ECO:0000313" key="2">
    <source>
        <dbReference type="Proteomes" id="UP000177309"/>
    </source>
</evidence>
<accession>A0A1F4TKH4</accession>
<reference evidence="1 2" key="1">
    <citation type="journal article" date="2016" name="Nat. Commun.">
        <title>Thousands of microbial genomes shed light on interconnected biogeochemical processes in an aquifer system.</title>
        <authorList>
            <person name="Anantharaman K."/>
            <person name="Brown C.T."/>
            <person name="Hug L.A."/>
            <person name="Sharon I."/>
            <person name="Castelle C.J."/>
            <person name="Probst A.J."/>
            <person name="Thomas B.C."/>
            <person name="Singh A."/>
            <person name="Wilkins M.J."/>
            <person name="Karaoz U."/>
            <person name="Brodie E.L."/>
            <person name="Williams K.H."/>
            <person name="Hubbard S.S."/>
            <person name="Banfield J.F."/>
        </authorList>
    </citation>
    <scope>NUCLEOTIDE SEQUENCE [LARGE SCALE GENOMIC DNA]</scope>
</reference>
<evidence type="ECO:0000313" key="1">
    <source>
        <dbReference type="EMBL" id="OGC33107.1"/>
    </source>
</evidence>
<dbReference type="AlphaFoldDB" id="A0A1F4TKH4"/>
<gene>
    <name evidence="1" type="ORF">A2462_08695</name>
</gene>
<comment type="caution">
    <text evidence="1">The sequence shown here is derived from an EMBL/GenBank/DDBJ whole genome shotgun (WGS) entry which is preliminary data.</text>
</comment>
<dbReference type="Proteomes" id="UP000177309">
    <property type="component" value="Unassembled WGS sequence"/>
</dbReference>